<name>A0A1H2NGW6_PSEVA</name>
<dbReference type="PANTHER" id="PTHR11552:SF147">
    <property type="entry name" value="CHOLINE DEHYDROGENASE, MITOCHONDRIAL"/>
    <property type="match status" value="1"/>
</dbReference>
<dbReference type="PIRSF" id="PIRSF000137">
    <property type="entry name" value="Alcohol_oxidase"/>
    <property type="match status" value="1"/>
</dbReference>
<dbReference type="Proteomes" id="UP000295254">
    <property type="component" value="Unassembled WGS sequence"/>
</dbReference>
<evidence type="ECO:0000256" key="7">
    <source>
        <dbReference type="RuleBase" id="RU003968"/>
    </source>
</evidence>
<dbReference type="STRING" id="95300.SAMN05216558_2251"/>
<dbReference type="Pfam" id="PF00732">
    <property type="entry name" value="GMC_oxred_N"/>
    <property type="match status" value="1"/>
</dbReference>
<dbReference type="Pfam" id="PF05199">
    <property type="entry name" value="GMC_oxred_C"/>
    <property type="match status" value="1"/>
</dbReference>
<dbReference type="PROSITE" id="PS00624">
    <property type="entry name" value="GMC_OXRED_2"/>
    <property type="match status" value="1"/>
</dbReference>
<evidence type="ECO:0000256" key="5">
    <source>
        <dbReference type="ARBA" id="ARBA00023002"/>
    </source>
</evidence>
<dbReference type="PROSITE" id="PS00623">
    <property type="entry name" value="GMC_OXRED_1"/>
    <property type="match status" value="1"/>
</dbReference>
<comment type="similarity">
    <text evidence="2 7">Belongs to the GMC oxidoreductase family.</text>
</comment>
<gene>
    <name evidence="10" type="ORF">EIY72_16335</name>
</gene>
<evidence type="ECO:0000313" key="10">
    <source>
        <dbReference type="EMBL" id="TDB60915.1"/>
    </source>
</evidence>
<feature type="binding site" evidence="6">
    <location>
        <begin position="94"/>
        <end position="97"/>
    </location>
    <ligand>
        <name>FAD</name>
        <dbReference type="ChEBI" id="CHEBI:57692"/>
    </ligand>
</feature>
<accession>A0A1H2NGW6</accession>
<evidence type="ECO:0000256" key="6">
    <source>
        <dbReference type="PIRSR" id="PIRSR000137-2"/>
    </source>
</evidence>
<comment type="caution">
    <text evidence="10">The sequence shown here is derived from an EMBL/GenBank/DDBJ whole genome shotgun (WGS) entry which is preliminary data.</text>
</comment>
<organism evidence="10 11">
    <name type="scientific">Pseudomonas vancouverensis</name>
    <dbReference type="NCBI Taxonomy" id="95300"/>
    <lineage>
        <taxon>Bacteria</taxon>
        <taxon>Pseudomonadati</taxon>
        <taxon>Pseudomonadota</taxon>
        <taxon>Gammaproteobacteria</taxon>
        <taxon>Pseudomonadales</taxon>
        <taxon>Pseudomonadaceae</taxon>
        <taxon>Pseudomonas</taxon>
    </lineage>
</organism>
<feature type="binding site" evidence="6">
    <location>
        <position position="86"/>
    </location>
    <ligand>
        <name>FAD</name>
        <dbReference type="ChEBI" id="CHEBI:57692"/>
    </ligand>
</feature>
<evidence type="ECO:0000259" key="9">
    <source>
        <dbReference type="PROSITE" id="PS00624"/>
    </source>
</evidence>
<feature type="domain" description="Glucose-methanol-choline oxidoreductase N-terminal" evidence="8">
    <location>
        <begin position="84"/>
        <end position="107"/>
    </location>
</feature>
<protein>
    <submittedName>
        <fullName evidence="10">Choline dehydrogenase</fullName>
    </submittedName>
</protein>
<dbReference type="AlphaFoldDB" id="A0A1H2NGW6"/>
<dbReference type="SUPFAM" id="SSF54373">
    <property type="entry name" value="FAD-linked reductases, C-terminal domain"/>
    <property type="match status" value="1"/>
</dbReference>
<evidence type="ECO:0000313" key="11">
    <source>
        <dbReference type="Proteomes" id="UP000295254"/>
    </source>
</evidence>
<evidence type="ECO:0000256" key="3">
    <source>
        <dbReference type="ARBA" id="ARBA00022630"/>
    </source>
</evidence>
<evidence type="ECO:0000256" key="1">
    <source>
        <dbReference type="ARBA" id="ARBA00001974"/>
    </source>
</evidence>
<reference evidence="11" key="1">
    <citation type="journal article" date="2019" name="bioRxiv">
        <title>Bacterially produced spermidine induces plant systemic susceptibility to pathogens.</title>
        <authorList>
            <person name="Melnyk R.A."/>
            <person name="Beskrovnaya P.A."/>
            <person name="Liu Z."/>
            <person name="Song Y."/>
            <person name="Haney C.H."/>
        </authorList>
    </citation>
    <scope>NUCLEOTIDE SEQUENCE [LARGE SCALE GENOMIC DNA]</scope>
    <source>
        <strain evidence="11">Dha-51</strain>
    </source>
</reference>
<proteinExistence type="inferred from homology"/>
<keyword evidence="5" id="KW-0560">Oxidoreductase</keyword>
<dbReference type="Gene3D" id="3.50.50.60">
    <property type="entry name" value="FAD/NAD(P)-binding domain"/>
    <property type="match status" value="1"/>
</dbReference>
<dbReference type="Gene3D" id="3.30.560.10">
    <property type="entry name" value="Glucose Oxidase, domain 3"/>
    <property type="match status" value="1"/>
</dbReference>
<keyword evidence="4 6" id="KW-0274">FAD</keyword>
<keyword evidence="3 7" id="KW-0285">Flavoprotein</keyword>
<dbReference type="PANTHER" id="PTHR11552">
    <property type="entry name" value="GLUCOSE-METHANOL-CHOLINE GMC OXIDOREDUCTASE"/>
    <property type="match status" value="1"/>
</dbReference>
<dbReference type="SUPFAM" id="SSF51905">
    <property type="entry name" value="FAD/NAD(P)-binding domain"/>
    <property type="match status" value="1"/>
</dbReference>
<evidence type="ECO:0000259" key="8">
    <source>
        <dbReference type="PROSITE" id="PS00623"/>
    </source>
</evidence>
<keyword evidence="11" id="KW-1185">Reference proteome</keyword>
<dbReference type="InterPro" id="IPR007867">
    <property type="entry name" value="GMC_OxRtase_C"/>
</dbReference>
<dbReference type="RefSeq" id="WP_093221141.1">
    <property type="nucleotide sequence ID" value="NZ_LT629803.1"/>
</dbReference>
<feature type="domain" description="Glucose-methanol-choline oxidoreductase N-terminal" evidence="9">
    <location>
        <begin position="256"/>
        <end position="270"/>
    </location>
</feature>
<dbReference type="GO" id="GO:0016614">
    <property type="term" value="F:oxidoreductase activity, acting on CH-OH group of donors"/>
    <property type="evidence" value="ECO:0007669"/>
    <property type="project" value="InterPro"/>
</dbReference>
<dbReference type="InterPro" id="IPR036188">
    <property type="entry name" value="FAD/NAD-bd_sf"/>
</dbReference>
<dbReference type="InterPro" id="IPR012132">
    <property type="entry name" value="GMC_OxRdtase"/>
</dbReference>
<evidence type="ECO:0000256" key="2">
    <source>
        <dbReference type="ARBA" id="ARBA00010790"/>
    </source>
</evidence>
<evidence type="ECO:0000256" key="4">
    <source>
        <dbReference type="ARBA" id="ARBA00022827"/>
    </source>
</evidence>
<dbReference type="OrthoDB" id="9785276at2"/>
<dbReference type="GO" id="GO:0050660">
    <property type="term" value="F:flavin adenine dinucleotide binding"/>
    <property type="evidence" value="ECO:0007669"/>
    <property type="project" value="InterPro"/>
</dbReference>
<sequence length="551" mass="60273">MAVAGEFDYIIVGSGSAGSVLADRLSADGQARVLVLEAGGSDRRFWIKMPIGYGRTFFDERVNWKYETEPESAIDSRRSYWPRGRVIGGSSSINAMVYCRGLPVDFEAWVHKGNSGWGWSDVLPYYQRSECRVDAEGRAGQGGPLYVSDVSAQLHPLRRHFFAAAEEVGLPYSRDFNGSSPEGVGVYQINTYKGMRCSAADAFLRPALQRSNVQLLTHALAHRVLFSGRRAVGIEYEHDGQVQVAKARREVILSAGAVNSPQLLQLSGVGPAALLRRHGIKVLLDNEAVGGQLQDHLGINYYYKATEPTLNNLLYPLHGKLWAGLRYVLTRKGPLSVSVNQSGGFVRSLPSSSAADMQLYFNPVTYSTAPEGKRPLMNPDPFAGFIISFQPCRPKSRGRIDICSADPRVGPQIRPNYLSDPEDVASVIAGGRLIQKMVRTRALQALIKEPIAPDLGQMSDEQILEDFRQRCGSVFHPIGTCGMGPDPATSVVDTRLRVHGLDGLRVVDASIFPSITSGNTNAPTIMVAQKAADMILADNKTMERRDAHQEA</sequence>
<comment type="cofactor">
    <cofactor evidence="1 6">
        <name>FAD</name>
        <dbReference type="ChEBI" id="CHEBI:57692"/>
    </cofactor>
</comment>
<dbReference type="InterPro" id="IPR000172">
    <property type="entry name" value="GMC_OxRdtase_N"/>
</dbReference>
<dbReference type="EMBL" id="RRZK01000022">
    <property type="protein sequence ID" value="TDB60915.1"/>
    <property type="molecule type" value="Genomic_DNA"/>
</dbReference>